<name>M8C3Q2_AEGTA</name>
<dbReference type="EnsemblPlants" id="EMT28693">
    <property type="protein sequence ID" value="EMT28693"/>
    <property type="gene ID" value="F775_03244"/>
</dbReference>
<proteinExistence type="predicted"/>
<dbReference type="PANTHER" id="PTHR33086">
    <property type="entry name" value="OS05G0468200 PROTEIN-RELATED"/>
    <property type="match status" value="1"/>
</dbReference>
<dbReference type="AlphaFoldDB" id="M8C3Q2"/>
<protein>
    <submittedName>
        <fullName evidence="1">Uncharacterized protein</fullName>
    </submittedName>
</protein>
<dbReference type="Pfam" id="PF07762">
    <property type="entry name" value="DUF1618"/>
    <property type="match status" value="1"/>
</dbReference>
<sequence length="569" mass="63338">MARSMVLLAREIDFSPHDEGRQFRWGFYEGMLPTRKAMREDVIRYLRTFKARAVVDNPPELSFLHILVPPQSRPLPPTCMDLNSARISSTDKNLVALYAGGCCPHGEGYLLAELIKKGGGLAGVWLWKSSAPEPKWVSVPGSHPLPPPRPSRFTVDSCFSYRGSTLCWVDLLKGMLLCDLNQDCDNKFSFIKLPQDCPALDWNLKEFSFVKLPQDCPALDRNLEESSYIIKFCTRPEEFRSMACVCDHIKLVSLDESGLELSLWTLLTDHSHWIKTSKYNVDKIWANVNYQSTVLRQLIPSLPVLSIHEDGVVYLVVNDESIVDRRLEHKGQYLLRVDMKNNEVQISPQPTRRICYQLFASEFSAYRQHLQDRPNSTHRWRSLSLPMPVRPVKGVGTDLSPSLPMPARPVKGGGIDLSPSLRMPVRPVEGGGTDLSPSLPMRVRQVKGGWTDVSPSLRMLVRPVEGGGTDLSPSLRMPVRPVEGGGTDLSPSLPMRVRQVKGGGTDVSPSLRMLVRPVEGGATDLSPSLPMPLWSVKAGGTDLSPSLPMPLWSVKAGGPIYGEDPSQCW</sequence>
<accession>M8C3Q2</accession>
<dbReference type="InterPro" id="IPR011676">
    <property type="entry name" value="DUF1618"/>
</dbReference>
<dbReference type="PANTHER" id="PTHR33086:SF43">
    <property type="entry name" value="DUF1618 DOMAIN-CONTAINING PROTEIN"/>
    <property type="match status" value="1"/>
</dbReference>
<reference evidence="1" key="1">
    <citation type="submission" date="2015-06" db="UniProtKB">
        <authorList>
            <consortium name="EnsemblPlants"/>
        </authorList>
    </citation>
    <scope>IDENTIFICATION</scope>
</reference>
<evidence type="ECO:0000313" key="1">
    <source>
        <dbReference type="EnsemblPlants" id="EMT28693"/>
    </source>
</evidence>
<organism evidence="1">
    <name type="scientific">Aegilops tauschii</name>
    <name type="common">Tausch's goatgrass</name>
    <name type="synonym">Aegilops squarrosa</name>
    <dbReference type="NCBI Taxonomy" id="37682"/>
    <lineage>
        <taxon>Eukaryota</taxon>
        <taxon>Viridiplantae</taxon>
        <taxon>Streptophyta</taxon>
        <taxon>Embryophyta</taxon>
        <taxon>Tracheophyta</taxon>
        <taxon>Spermatophyta</taxon>
        <taxon>Magnoliopsida</taxon>
        <taxon>Liliopsida</taxon>
        <taxon>Poales</taxon>
        <taxon>Poaceae</taxon>
        <taxon>BOP clade</taxon>
        <taxon>Pooideae</taxon>
        <taxon>Triticodae</taxon>
        <taxon>Triticeae</taxon>
        <taxon>Triticinae</taxon>
        <taxon>Aegilops</taxon>
    </lineage>
</organism>